<dbReference type="Proteomes" id="UP000758603">
    <property type="component" value="Unassembled WGS sequence"/>
</dbReference>
<dbReference type="RefSeq" id="XP_045955436.1">
    <property type="nucleotide sequence ID" value="XM_046105997.1"/>
</dbReference>
<feature type="chain" id="PRO_5040375151" evidence="1">
    <location>
        <begin position="21"/>
        <end position="201"/>
    </location>
</feature>
<reference evidence="2" key="1">
    <citation type="journal article" date="2021" name="Nat. Commun.">
        <title>Genetic determinants of endophytism in the Arabidopsis root mycobiome.</title>
        <authorList>
            <person name="Mesny F."/>
            <person name="Miyauchi S."/>
            <person name="Thiergart T."/>
            <person name="Pickel B."/>
            <person name="Atanasova L."/>
            <person name="Karlsson M."/>
            <person name="Huettel B."/>
            <person name="Barry K.W."/>
            <person name="Haridas S."/>
            <person name="Chen C."/>
            <person name="Bauer D."/>
            <person name="Andreopoulos W."/>
            <person name="Pangilinan J."/>
            <person name="LaButti K."/>
            <person name="Riley R."/>
            <person name="Lipzen A."/>
            <person name="Clum A."/>
            <person name="Drula E."/>
            <person name="Henrissat B."/>
            <person name="Kohler A."/>
            <person name="Grigoriev I.V."/>
            <person name="Martin F.M."/>
            <person name="Hacquard S."/>
        </authorList>
    </citation>
    <scope>NUCLEOTIDE SEQUENCE</scope>
    <source>
        <strain evidence="2">MPI-SDFR-AT-0073</strain>
    </source>
</reference>
<accession>A0A9P8UFF2</accession>
<evidence type="ECO:0000256" key="1">
    <source>
        <dbReference type="SAM" id="SignalP"/>
    </source>
</evidence>
<dbReference type="EMBL" id="JAGPXC010000007">
    <property type="protein sequence ID" value="KAH6648929.1"/>
    <property type="molecule type" value="Genomic_DNA"/>
</dbReference>
<gene>
    <name evidence="2" type="ORF">BKA67DRAFT_648890</name>
</gene>
<evidence type="ECO:0000313" key="2">
    <source>
        <dbReference type="EMBL" id="KAH6648929.1"/>
    </source>
</evidence>
<name>A0A9P8UFF2_9PEZI</name>
<organism evidence="2 3">
    <name type="scientific">Truncatella angustata</name>
    <dbReference type="NCBI Taxonomy" id="152316"/>
    <lineage>
        <taxon>Eukaryota</taxon>
        <taxon>Fungi</taxon>
        <taxon>Dikarya</taxon>
        <taxon>Ascomycota</taxon>
        <taxon>Pezizomycotina</taxon>
        <taxon>Sordariomycetes</taxon>
        <taxon>Xylariomycetidae</taxon>
        <taxon>Amphisphaeriales</taxon>
        <taxon>Sporocadaceae</taxon>
        <taxon>Truncatella</taxon>
    </lineage>
</organism>
<keyword evidence="3" id="KW-1185">Reference proteome</keyword>
<feature type="signal peptide" evidence="1">
    <location>
        <begin position="1"/>
        <end position="20"/>
    </location>
</feature>
<proteinExistence type="predicted"/>
<evidence type="ECO:0000313" key="3">
    <source>
        <dbReference type="Proteomes" id="UP000758603"/>
    </source>
</evidence>
<dbReference type="OrthoDB" id="2336871at2759"/>
<dbReference type="AlphaFoldDB" id="A0A9P8UFF2"/>
<sequence length="201" mass="21686">MTPFTLTASLVFATVHGAATIPPHSVSSVRIGLINEVRAVQGAGDADISQDYPIEHFSFFGNESWAITGRPEGAVWVHESRFHTTVNATKRALAAESDSRLSEKSFLEGIKINVAPGAFTCPDNTWFAAPQQCTNYGSIIGHTTVFIQPIVVASTSYLAKTNLYSDGGCNSYVTSVVGDNTVCLFLDNIYYLSLLPFSQIV</sequence>
<comment type="caution">
    <text evidence="2">The sequence shown here is derived from an EMBL/GenBank/DDBJ whole genome shotgun (WGS) entry which is preliminary data.</text>
</comment>
<protein>
    <submittedName>
        <fullName evidence="2">Uncharacterized protein</fullName>
    </submittedName>
</protein>
<dbReference type="GeneID" id="70134888"/>
<keyword evidence="1" id="KW-0732">Signal</keyword>